<dbReference type="OrthoDB" id="370170at2"/>
<dbReference type="AlphaFoldDB" id="A0A7V1K550"/>
<dbReference type="EMBL" id="CP013015">
    <property type="protein sequence ID" value="AMM39860.1"/>
    <property type="molecule type" value="Genomic_DNA"/>
</dbReference>
<dbReference type="RefSeq" id="WP_066060142.1">
    <property type="nucleotide sequence ID" value="NZ_CP013015.1"/>
</dbReference>
<organism evidence="1 2">
    <name type="scientific">Desulfofervidus auxilii</name>
    <dbReference type="NCBI Taxonomy" id="1621989"/>
    <lineage>
        <taxon>Bacteria</taxon>
        <taxon>Pseudomonadati</taxon>
        <taxon>Thermodesulfobacteriota</taxon>
        <taxon>Candidatus Desulfofervidia</taxon>
        <taxon>Candidatus Desulfofervidales</taxon>
        <taxon>Candidatus Desulfofervidaceae</taxon>
        <taxon>Candidatus Desulfofervidus</taxon>
    </lineage>
</organism>
<dbReference type="Proteomes" id="UP000070560">
    <property type="component" value="Chromosome"/>
</dbReference>
<name>A0A7V1K550_DESA2</name>
<proteinExistence type="predicted"/>
<gene>
    <name evidence="1" type="ORF">HS1_000053</name>
</gene>
<evidence type="ECO:0000313" key="2">
    <source>
        <dbReference type="Proteomes" id="UP000070560"/>
    </source>
</evidence>
<keyword evidence="2" id="KW-1185">Reference proteome</keyword>
<reference evidence="1 2" key="1">
    <citation type="submission" date="2015-10" db="EMBL/GenBank/DDBJ databases">
        <title>Candidatus Desulfofervidus auxilii, a hydrogenotrophic sulfate-reducing bacterium involved in the thermophilic anaerobic oxidation of methane.</title>
        <authorList>
            <person name="Krukenberg V."/>
            <person name="Richter M."/>
            <person name="Wegener G."/>
        </authorList>
    </citation>
    <scope>NUCLEOTIDE SEQUENCE [LARGE SCALE GENOMIC DNA]</scope>
    <source>
        <strain evidence="1 2">HS1</strain>
    </source>
</reference>
<accession>A0A7V1K550</accession>
<protein>
    <submittedName>
        <fullName evidence="1">Uncharacterized protein</fullName>
    </submittedName>
</protein>
<dbReference type="KEGG" id="daw:HS1_000053"/>
<evidence type="ECO:0000313" key="1">
    <source>
        <dbReference type="EMBL" id="AMM39860.1"/>
    </source>
</evidence>
<sequence>MHSLLIVSVAFALFIVCPRMAGMTNVITRATQTNIVQVAVIGTILSLPLTIAMVLIFRQYGLIAALGFCVLTDVGAALFMKEISLKAGIETFIIALFVIIGVKVASIISGWLT</sequence>